<evidence type="ECO:0000313" key="1">
    <source>
        <dbReference type="EMBL" id="MBB6440253.1"/>
    </source>
</evidence>
<evidence type="ECO:0000313" key="2">
    <source>
        <dbReference type="Proteomes" id="UP000540423"/>
    </source>
</evidence>
<dbReference type="EMBL" id="JACHEM010000056">
    <property type="protein sequence ID" value="MBB6440253.1"/>
    <property type="molecule type" value="Genomic_DNA"/>
</dbReference>
<reference evidence="1 2" key="1">
    <citation type="submission" date="2020-08" db="EMBL/GenBank/DDBJ databases">
        <title>Genomic Encyclopedia of Type Strains, Phase IV (KMG-IV): sequencing the most valuable type-strain genomes for metagenomic binning, comparative biology and taxonomic classification.</title>
        <authorList>
            <person name="Goeker M."/>
        </authorList>
    </citation>
    <scope>NUCLEOTIDE SEQUENCE [LARGE SCALE GENOMIC DNA]</scope>
    <source>
        <strain evidence="1 2">DSM 40141</strain>
    </source>
</reference>
<dbReference type="RefSeq" id="WP_185036684.1">
    <property type="nucleotide sequence ID" value="NZ_BNBN01000049.1"/>
</dbReference>
<accession>A0A7X0HMN5</accession>
<gene>
    <name evidence="1" type="ORF">HNQ79_006768</name>
</gene>
<name>A0A7X0HMN5_9ACTN</name>
<proteinExistence type="predicted"/>
<comment type="caution">
    <text evidence="1">The sequence shown here is derived from an EMBL/GenBank/DDBJ whole genome shotgun (WGS) entry which is preliminary data.</text>
</comment>
<sequence length="61" mass="6619">MSVRFTITCDRMSPHGGCPSQIVIDARTIDDAYIAAEAQGWQINEVPDHCPCCVNGPETTP</sequence>
<keyword evidence="2" id="KW-1185">Reference proteome</keyword>
<dbReference type="AlphaFoldDB" id="A0A7X0HMN5"/>
<dbReference type="Proteomes" id="UP000540423">
    <property type="component" value="Unassembled WGS sequence"/>
</dbReference>
<protein>
    <submittedName>
        <fullName evidence="1">Cys-tRNA synthase (O-phospho-L-seryl-tRNA:Cys-tRNA synthase)</fullName>
    </submittedName>
</protein>
<organism evidence="1 2">
    <name type="scientific">Streptomyces candidus</name>
    <dbReference type="NCBI Taxonomy" id="67283"/>
    <lineage>
        <taxon>Bacteria</taxon>
        <taxon>Bacillati</taxon>
        <taxon>Actinomycetota</taxon>
        <taxon>Actinomycetes</taxon>
        <taxon>Kitasatosporales</taxon>
        <taxon>Streptomycetaceae</taxon>
        <taxon>Streptomyces</taxon>
    </lineage>
</organism>